<dbReference type="GO" id="GO:0030261">
    <property type="term" value="P:chromosome condensation"/>
    <property type="evidence" value="ECO:0007669"/>
    <property type="project" value="UniProtKB-KW"/>
</dbReference>
<dbReference type="OrthoDB" id="9797747at2"/>
<dbReference type="SMART" id="SM00411">
    <property type="entry name" value="BHL"/>
    <property type="match status" value="1"/>
</dbReference>
<dbReference type="STRING" id="429727.VE26_16035"/>
<keyword evidence="6" id="KW-1185">Reference proteome</keyword>
<proteinExistence type="inferred from homology"/>
<keyword evidence="2" id="KW-0226">DNA condensation</keyword>
<sequence length="104" mass="11182">MLSQRVAETTDHARPDVDALARQMFDLIGEALKGGETVKMTGFGTLQVRSRAERLGRNPRTGETYTIVPRQTVIFVPGGKLREALDIAAQKAEAGKAGDAKNTG</sequence>
<organism evidence="5 6">
    <name type="scientific">Devosia chinhatensis</name>
    <dbReference type="NCBI Taxonomy" id="429727"/>
    <lineage>
        <taxon>Bacteria</taxon>
        <taxon>Pseudomonadati</taxon>
        <taxon>Pseudomonadota</taxon>
        <taxon>Alphaproteobacteria</taxon>
        <taxon>Hyphomicrobiales</taxon>
        <taxon>Devosiaceae</taxon>
        <taxon>Devosia</taxon>
    </lineage>
</organism>
<accession>A0A0F5FGW3</accession>
<reference evidence="5 6" key="1">
    <citation type="submission" date="2015-03" db="EMBL/GenBank/DDBJ databases">
        <authorList>
            <person name="Hassan Y."/>
            <person name="Lepp D."/>
            <person name="Li X.-Z."/>
            <person name="Zhou T."/>
        </authorList>
    </citation>
    <scope>NUCLEOTIDE SEQUENCE [LARGE SCALE GENOMIC DNA]</scope>
    <source>
        <strain evidence="5 6">IPL18</strain>
    </source>
</reference>
<dbReference type="GO" id="GO:0005829">
    <property type="term" value="C:cytosol"/>
    <property type="evidence" value="ECO:0007669"/>
    <property type="project" value="TreeGrafter"/>
</dbReference>
<evidence type="ECO:0000256" key="2">
    <source>
        <dbReference type="ARBA" id="ARBA00023067"/>
    </source>
</evidence>
<protein>
    <recommendedName>
        <fullName evidence="7">Integration host factor subunit alpha</fullName>
    </recommendedName>
</protein>
<dbReference type="InterPro" id="IPR000119">
    <property type="entry name" value="Hist_DNA-bd"/>
</dbReference>
<dbReference type="EMBL" id="JZEY01000061">
    <property type="protein sequence ID" value="KKB08081.1"/>
    <property type="molecule type" value="Genomic_DNA"/>
</dbReference>
<dbReference type="Pfam" id="PF00216">
    <property type="entry name" value="Bac_DNA_binding"/>
    <property type="match status" value="1"/>
</dbReference>
<evidence type="ECO:0000313" key="6">
    <source>
        <dbReference type="Proteomes" id="UP000033649"/>
    </source>
</evidence>
<dbReference type="PATRIC" id="fig|429727.3.peg.3282"/>
<dbReference type="PANTHER" id="PTHR33175">
    <property type="entry name" value="DNA-BINDING PROTEIN HU"/>
    <property type="match status" value="1"/>
</dbReference>
<dbReference type="PROSITE" id="PS00045">
    <property type="entry name" value="HISTONE_LIKE"/>
    <property type="match status" value="1"/>
</dbReference>
<name>A0A0F5FGW3_9HYPH</name>
<dbReference type="InterPro" id="IPR020816">
    <property type="entry name" value="Histone-like_DNA-bd_CS"/>
</dbReference>
<dbReference type="GO" id="GO:0030527">
    <property type="term" value="F:structural constituent of chromatin"/>
    <property type="evidence" value="ECO:0007669"/>
    <property type="project" value="InterPro"/>
</dbReference>
<gene>
    <name evidence="5" type="ORF">VE26_16035</name>
</gene>
<dbReference type="PRINTS" id="PR01727">
    <property type="entry name" value="DNABINDINGHU"/>
</dbReference>
<comment type="similarity">
    <text evidence="1 4">Belongs to the bacterial histone-like protein family.</text>
</comment>
<dbReference type="PANTHER" id="PTHR33175:SF3">
    <property type="entry name" value="DNA-BINDING PROTEIN HU-BETA"/>
    <property type="match status" value="1"/>
</dbReference>
<dbReference type="Gene3D" id="4.10.520.10">
    <property type="entry name" value="IHF-like DNA-binding proteins"/>
    <property type="match status" value="1"/>
</dbReference>
<dbReference type="SUPFAM" id="SSF47729">
    <property type="entry name" value="IHF-like DNA-binding proteins"/>
    <property type="match status" value="1"/>
</dbReference>
<evidence type="ECO:0008006" key="7">
    <source>
        <dbReference type="Google" id="ProtNLM"/>
    </source>
</evidence>
<evidence type="ECO:0000313" key="5">
    <source>
        <dbReference type="EMBL" id="KKB08081.1"/>
    </source>
</evidence>
<evidence type="ECO:0000256" key="4">
    <source>
        <dbReference type="RuleBase" id="RU003939"/>
    </source>
</evidence>
<dbReference type="GO" id="GO:0003677">
    <property type="term" value="F:DNA binding"/>
    <property type="evidence" value="ECO:0007669"/>
    <property type="project" value="UniProtKB-KW"/>
</dbReference>
<dbReference type="InterPro" id="IPR010992">
    <property type="entry name" value="IHF-like_DNA-bd_dom_sf"/>
</dbReference>
<evidence type="ECO:0000256" key="3">
    <source>
        <dbReference type="ARBA" id="ARBA00023125"/>
    </source>
</evidence>
<evidence type="ECO:0000256" key="1">
    <source>
        <dbReference type="ARBA" id="ARBA00010529"/>
    </source>
</evidence>
<dbReference type="Proteomes" id="UP000033649">
    <property type="component" value="Unassembled WGS sequence"/>
</dbReference>
<comment type="caution">
    <text evidence="5">The sequence shown here is derived from an EMBL/GenBank/DDBJ whole genome shotgun (WGS) entry which is preliminary data.</text>
</comment>
<dbReference type="AlphaFoldDB" id="A0A0F5FGW3"/>
<keyword evidence="3" id="KW-0238">DNA-binding</keyword>